<dbReference type="PANTHER" id="PTHR43122:SF1">
    <property type="entry name" value="IRON-SULFUR-BINDING PROTEIN"/>
    <property type="match status" value="1"/>
</dbReference>
<evidence type="ECO:0000313" key="5">
    <source>
        <dbReference type="EMBL" id="TET29489.1"/>
    </source>
</evidence>
<protein>
    <submittedName>
        <fullName evidence="5">4Fe-4S dicluster domain-containing protein</fullName>
    </submittedName>
</protein>
<organism evidence="5 6">
    <name type="scientific">Aerophobetes bacterium</name>
    <dbReference type="NCBI Taxonomy" id="2030807"/>
    <lineage>
        <taxon>Bacteria</taxon>
        <taxon>Candidatus Aerophobota</taxon>
    </lineage>
</organism>
<dbReference type="Pfam" id="PF12838">
    <property type="entry name" value="Fer4_7"/>
    <property type="match status" value="1"/>
</dbReference>
<dbReference type="EMBL" id="SOJT01000078">
    <property type="protein sequence ID" value="TET29489.1"/>
    <property type="molecule type" value="Genomic_DNA"/>
</dbReference>
<dbReference type="GO" id="GO:0046872">
    <property type="term" value="F:metal ion binding"/>
    <property type="evidence" value="ECO:0007669"/>
    <property type="project" value="UniProtKB-KW"/>
</dbReference>
<dbReference type="PROSITE" id="PS51379">
    <property type="entry name" value="4FE4S_FER_2"/>
    <property type="match status" value="2"/>
</dbReference>
<evidence type="ECO:0000256" key="3">
    <source>
        <dbReference type="ARBA" id="ARBA00023014"/>
    </source>
</evidence>
<evidence type="ECO:0000313" key="6">
    <source>
        <dbReference type="Proteomes" id="UP000316517"/>
    </source>
</evidence>
<dbReference type="Proteomes" id="UP000316517">
    <property type="component" value="Unassembled WGS sequence"/>
</dbReference>
<comment type="caution">
    <text evidence="5">The sequence shown here is derived from an EMBL/GenBank/DDBJ whole genome shotgun (WGS) entry which is preliminary data.</text>
</comment>
<dbReference type="PANTHER" id="PTHR43122">
    <property type="entry name" value="FERREDOXIN SUBUNIT OF PYRUVATE:FLAVODOXIN OXIDOREDUCTASE-RELATED"/>
    <property type="match status" value="1"/>
</dbReference>
<proteinExistence type="predicted"/>
<dbReference type="PROSITE" id="PS00198">
    <property type="entry name" value="4FE4S_FER_1"/>
    <property type="match status" value="1"/>
</dbReference>
<evidence type="ECO:0000259" key="4">
    <source>
        <dbReference type="PROSITE" id="PS51379"/>
    </source>
</evidence>
<dbReference type="InterPro" id="IPR017900">
    <property type="entry name" value="4Fe4S_Fe_S_CS"/>
</dbReference>
<dbReference type="Gene3D" id="3.30.70.20">
    <property type="match status" value="1"/>
</dbReference>
<dbReference type="AlphaFoldDB" id="A0A523THT7"/>
<keyword evidence="3" id="KW-0411">Iron-sulfur</keyword>
<evidence type="ECO:0000256" key="1">
    <source>
        <dbReference type="ARBA" id="ARBA00022723"/>
    </source>
</evidence>
<feature type="domain" description="4Fe-4S ferredoxin-type" evidence="4">
    <location>
        <begin position="1"/>
        <end position="29"/>
    </location>
</feature>
<feature type="domain" description="4Fe-4S ferredoxin-type" evidence="4">
    <location>
        <begin position="37"/>
        <end position="66"/>
    </location>
</feature>
<accession>A0A523THT7</accession>
<gene>
    <name evidence="5" type="ORF">E3J68_01750</name>
</gene>
<keyword evidence="2" id="KW-0408">Iron</keyword>
<evidence type="ECO:0000256" key="2">
    <source>
        <dbReference type="ARBA" id="ARBA00023004"/>
    </source>
</evidence>
<sequence>MIEIDEDLCKGCEICVAFCAKDVLEMSDKFNKKGVHPPLVVREEDCNLCGNCMLYCPDLAIVVAEEEESG</sequence>
<dbReference type="GO" id="GO:0051536">
    <property type="term" value="F:iron-sulfur cluster binding"/>
    <property type="evidence" value="ECO:0007669"/>
    <property type="project" value="UniProtKB-KW"/>
</dbReference>
<reference evidence="5 6" key="1">
    <citation type="submission" date="2019-03" db="EMBL/GenBank/DDBJ databases">
        <title>Metabolic potential of uncultured bacteria and archaea associated with petroleum seepage in deep-sea sediments.</title>
        <authorList>
            <person name="Dong X."/>
            <person name="Hubert C."/>
        </authorList>
    </citation>
    <scope>NUCLEOTIDE SEQUENCE [LARGE SCALE GENOMIC DNA]</scope>
    <source>
        <strain evidence="5">E44_bin3</strain>
    </source>
</reference>
<keyword evidence="1" id="KW-0479">Metal-binding</keyword>
<dbReference type="InterPro" id="IPR017896">
    <property type="entry name" value="4Fe4S_Fe-S-bd"/>
</dbReference>
<name>A0A523THT7_UNCAE</name>
<dbReference type="SUPFAM" id="SSF54862">
    <property type="entry name" value="4Fe-4S ferredoxins"/>
    <property type="match status" value="1"/>
</dbReference>